<evidence type="ECO:0000256" key="1">
    <source>
        <dbReference type="SAM" id="Coils"/>
    </source>
</evidence>
<feature type="coiled-coil region" evidence="1">
    <location>
        <begin position="58"/>
        <end position="92"/>
    </location>
</feature>
<evidence type="ECO:0000313" key="2">
    <source>
        <dbReference type="EMBL" id="AFZ27490.1"/>
    </source>
</evidence>
<proteinExistence type="predicted"/>
<dbReference type="eggNOG" id="ENOG5032W05">
    <property type="taxonomic scope" value="Bacteria"/>
</dbReference>
<dbReference type="EMBL" id="CP003642">
    <property type="protein sequence ID" value="AFZ27490.1"/>
    <property type="molecule type" value="Genomic_DNA"/>
</dbReference>
<keyword evidence="1" id="KW-0175">Coiled coil</keyword>
<organism evidence="2 3">
    <name type="scientific">Cylindrospermum stagnale PCC 7417</name>
    <dbReference type="NCBI Taxonomy" id="56107"/>
    <lineage>
        <taxon>Bacteria</taxon>
        <taxon>Bacillati</taxon>
        <taxon>Cyanobacteriota</taxon>
        <taxon>Cyanophyceae</taxon>
        <taxon>Nostocales</taxon>
        <taxon>Nostocaceae</taxon>
        <taxon>Cylindrospermum</taxon>
    </lineage>
</organism>
<accession>K9X4A9</accession>
<dbReference type="OrthoDB" id="26670at2"/>
<dbReference type="AlphaFoldDB" id="K9X4A9"/>
<gene>
    <name evidence="2" type="ORF">Cylst_5478</name>
</gene>
<evidence type="ECO:0000313" key="3">
    <source>
        <dbReference type="Proteomes" id="UP000010475"/>
    </source>
</evidence>
<name>K9X4A9_9NOST</name>
<dbReference type="PATRIC" id="fig|56107.3.peg.6025"/>
<dbReference type="KEGG" id="csg:Cylst_5478"/>
<sequence length="96" mass="11047">METIKLLTHIGADGILQIQTHTDFKDKSVEVLLVVQPLDNIKVSSKEESLPKYNAWGKPTTKKSIQEAINRMQQLRQEVALDKNSIRQMIEEGRRF</sequence>
<dbReference type="HOGENOM" id="CLU_151891_0_0_3"/>
<dbReference type="RefSeq" id="WP_015210725.1">
    <property type="nucleotide sequence ID" value="NC_019757.1"/>
</dbReference>
<dbReference type="Proteomes" id="UP000010475">
    <property type="component" value="Chromosome"/>
</dbReference>
<keyword evidence="3" id="KW-1185">Reference proteome</keyword>
<reference evidence="2 3" key="1">
    <citation type="submission" date="2012-06" db="EMBL/GenBank/DDBJ databases">
        <title>Finished chromosome of genome of Cylindrospermum stagnale PCC 7417.</title>
        <authorList>
            <consortium name="US DOE Joint Genome Institute"/>
            <person name="Gugger M."/>
            <person name="Coursin T."/>
            <person name="Rippka R."/>
            <person name="Tandeau De Marsac N."/>
            <person name="Huntemann M."/>
            <person name="Wei C.-L."/>
            <person name="Han J."/>
            <person name="Detter J.C."/>
            <person name="Han C."/>
            <person name="Tapia R."/>
            <person name="Chen A."/>
            <person name="Kyrpides N."/>
            <person name="Mavromatis K."/>
            <person name="Markowitz V."/>
            <person name="Szeto E."/>
            <person name="Ivanova N."/>
            <person name="Pagani I."/>
            <person name="Pati A."/>
            <person name="Goodwin L."/>
            <person name="Nordberg H.P."/>
            <person name="Cantor M.N."/>
            <person name="Hua S.X."/>
            <person name="Woyke T."/>
            <person name="Kerfeld C.A."/>
        </authorList>
    </citation>
    <scope>NUCLEOTIDE SEQUENCE [LARGE SCALE GENOMIC DNA]</scope>
    <source>
        <strain evidence="2 3">PCC 7417</strain>
    </source>
</reference>
<protein>
    <submittedName>
        <fullName evidence="2">Uncharacterized protein</fullName>
    </submittedName>
</protein>